<sequence length="293" mass="31601">MRTAPRCATRPGSPARSNGPGGGPPAPRRSPPRALPDRYAAAVDSGGVLRFATFNIRNGRAFDWLSSWWFRRGATAAAIGSLGADVLGLQEVYEFQRRYLARRLPGTSWFGAGRNGGRSGEQCPVVVAGGFVTVVEQHTRWYGETPDIPGTRLPEASFPRVATVLRCRDGRTAREFTVVNTHLDERHAANRVASARQLAGWLDPSVPAVVMGDFNAVQGARDVMGPLLEAGFAPVPVTGGTMHGFTGTAAGRRIDHILVSPHWTIEDAAVVRERPGGRLPSDHWPVRATLRLS</sequence>
<feature type="domain" description="Endonuclease/exonuclease/phosphatase" evidence="2">
    <location>
        <begin position="52"/>
        <end position="283"/>
    </location>
</feature>
<dbReference type="AlphaFoldDB" id="A0A2W2B5I5"/>
<gene>
    <name evidence="3" type="ORF">C1I92_15710</name>
</gene>
<evidence type="ECO:0000256" key="1">
    <source>
        <dbReference type="SAM" id="MobiDB-lite"/>
    </source>
</evidence>
<organism evidence="3 4">
    <name type="scientific">Jiangella anatolica</name>
    <dbReference type="NCBI Taxonomy" id="2670374"/>
    <lineage>
        <taxon>Bacteria</taxon>
        <taxon>Bacillati</taxon>
        <taxon>Actinomycetota</taxon>
        <taxon>Actinomycetes</taxon>
        <taxon>Jiangellales</taxon>
        <taxon>Jiangellaceae</taxon>
        <taxon>Jiangella</taxon>
    </lineage>
</organism>
<dbReference type="InterPro" id="IPR036691">
    <property type="entry name" value="Endo/exonu/phosph_ase_sf"/>
</dbReference>
<dbReference type="PANTHER" id="PTHR12121">
    <property type="entry name" value="CARBON CATABOLITE REPRESSOR PROTEIN 4"/>
    <property type="match status" value="1"/>
</dbReference>
<feature type="region of interest" description="Disordered" evidence="1">
    <location>
        <begin position="1"/>
        <end position="35"/>
    </location>
</feature>
<keyword evidence="3" id="KW-0540">Nuclease</keyword>
<evidence type="ECO:0000313" key="3">
    <source>
        <dbReference type="EMBL" id="PZF82701.1"/>
    </source>
</evidence>
<dbReference type="EMBL" id="POTW01000034">
    <property type="protein sequence ID" value="PZF82701.1"/>
    <property type="molecule type" value="Genomic_DNA"/>
</dbReference>
<keyword evidence="3" id="KW-0255">Endonuclease</keyword>
<dbReference type="Gene3D" id="3.60.10.10">
    <property type="entry name" value="Endonuclease/exonuclease/phosphatase"/>
    <property type="match status" value="1"/>
</dbReference>
<name>A0A2W2B5I5_9ACTN</name>
<evidence type="ECO:0000259" key="2">
    <source>
        <dbReference type="Pfam" id="PF03372"/>
    </source>
</evidence>
<keyword evidence="3" id="KW-0269">Exonuclease</keyword>
<dbReference type="GO" id="GO:0004519">
    <property type="term" value="F:endonuclease activity"/>
    <property type="evidence" value="ECO:0007669"/>
    <property type="project" value="UniProtKB-KW"/>
</dbReference>
<accession>A0A2W2B5I5</accession>
<proteinExistence type="predicted"/>
<dbReference type="CDD" id="cd09083">
    <property type="entry name" value="EEP-1"/>
    <property type="match status" value="1"/>
</dbReference>
<dbReference type="SUPFAM" id="SSF56219">
    <property type="entry name" value="DNase I-like"/>
    <property type="match status" value="1"/>
</dbReference>
<keyword evidence="3" id="KW-0378">Hydrolase</keyword>
<dbReference type="PANTHER" id="PTHR12121:SF36">
    <property type="entry name" value="ENDONUCLEASE_EXONUCLEASE_PHOSPHATASE DOMAIN-CONTAINING PROTEIN"/>
    <property type="match status" value="1"/>
</dbReference>
<dbReference type="InterPro" id="IPR050410">
    <property type="entry name" value="CCR4/nocturin_mRNA_transcr"/>
</dbReference>
<protein>
    <submittedName>
        <fullName evidence="3">Endonuclease/exonuclease/phosphatase</fullName>
    </submittedName>
</protein>
<dbReference type="InterPro" id="IPR005135">
    <property type="entry name" value="Endo/exonuclease/phosphatase"/>
</dbReference>
<dbReference type="Pfam" id="PF03372">
    <property type="entry name" value="Exo_endo_phos"/>
    <property type="match status" value="1"/>
</dbReference>
<dbReference type="Proteomes" id="UP000248764">
    <property type="component" value="Unassembled WGS sequence"/>
</dbReference>
<keyword evidence="4" id="KW-1185">Reference proteome</keyword>
<comment type="caution">
    <text evidence="3">The sequence shown here is derived from an EMBL/GenBank/DDBJ whole genome shotgun (WGS) entry which is preliminary data.</text>
</comment>
<reference evidence="3 4" key="1">
    <citation type="submission" date="2018-01" db="EMBL/GenBank/DDBJ databases">
        <title>Draft genome sequence of Jiangella sp. GTF31.</title>
        <authorList>
            <person name="Sahin N."/>
            <person name="Ay H."/>
            <person name="Saygin H."/>
        </authorList>
    </citation>
    <scope>NUCLEOTIDE SEQUENCE [LARGE SCALE GENOMIC DNA]</scope>
    <source>
        <strain evidence="3 4">GTF31</strain>
    </source>
</reference>
<dbReference type="GO" id="GO:0000175">
    <property type="term" value="F:3'-5'-RNA exonuclease activity"/>
    <property type="evidence" value="ECO:0007669"/>
    <property type="project" value="TreeGrafter"/>
</dbReference>
<evidence type="ECO:0000313" key="4">
    <source>
        <dbReference type="Proteomes" id="UP000248764"/>
    </source>
</evidence>